<dbReference type="Gene3D" id="3.40.630.30">
    <property type="match status" value="1"/>
</dbReference>
<dbReference type="EMBL" id="WOBO01000004">
    <property type="protein sequence ID" value="MUK44266.1"/>
    <property type="molecule type" value="Genomic_DNA"/>
</dbReference>
<evidence type="ECO:0000313" key="2">
    <source>
        <dbReference type="EMBL" id="MUK44266.1"/>
    </source>
</evidence>
<dbReference type="Proteomes" id="UP000435323">
    <property type="component" value="Unassembled WGS sequence"/>
</dbReference>
<evidence type="ECO:0000313" key="3">
    <source>
        <dbReference type="Proteomes" id="UP000435323"/>
    </source>
</evidence>
<organism evidence="2 3">
    <name type="scientific">Aliivibrio fischeri</name>
    <name type="common">Vibrio fischeri</name>
    <dbReference type="NCBI Taxonomy" id="668"/>
    <lineage>
        <taxon>Bacteria</taxon>
        <taxon>Pseudomonadati</taxon>
        <taxon>Pseudomonadota</taxon>
        <taxon>Gammaproteobacteria</taxon>
        <taxon>Vibrionales</taxon>
        <taxon>Vibrionaceae</taxon>
        <taxon>Aliivibrio</taxon>
    </lineage>
</organism>
<gene>
    <name evidence="2" type="ORF">GNP77_02625</name>
</gene>
<dbReference type="InterPro" id="IPR052564">
    <property type="entry name" value="N-acetyltrans/Recomb-assoc"/>
</dbReference>
<comment type="caution">
    <text evidence="2">The sequence shown here is derived from an EMBL/GenBank/DDBJ whole genome shotgun (WGS) entry which is preliminary data.</text>
</comment>
<dbReference type="CDD" id="cd04301">
    <property type="entry name" value="NAT_SF"/>
    <property type="match status" value="1"/>
</dbReference>
<dbReference type="PANTHER" id="PTHR43451:SF1">
    <property type="entry name" value="ACETYLTRANSFERASE"/>
    <property type="match status" value="1"/>
</dbReference>
<dbReference type="PROSITE" id="PS51186">
    <property type="entry name" value="GNAT"/>
    <property type="match status" value="1"/>
</dbReference>
<proteinExistence type="predicted"/>
<dbReference type="SUPFAM" id="SSF55729">
    <property type="entry name" value="Acyl-CoA N-acyltransferases (Nat)"/>
    <property type="match status" value="1"/>
</dbReference>
<dbReference type="GeneID" id="54164014"/>
<accession>A0A6N3YVT3</accession>
<dbReference type="InterPro" id="IPR000182">
    <property type="entry name" value="GNAT_dom"/>
</dbReference>
<dbReference type="AlphaFoldDB" id="A0A6N3YVT3"/>
<protein>
    <submittedName>
        <fullName evidence="2">GNAT family N-acetyltransferase</fullName>
    </submittedName>
</protein>
<evidence type="ECO:0000259" key="1">
    <source>
        <dbReference type="PROSITE" id="PS51186"/>
    </source>
</evidence>
<dbReference type="GO" id="GO:0016747">
    <property type="term" value="F:acyltransferase activity, transferring groups other than amino-acyl groups"/>
    <property type="evidence" value="ECO:0007669"/>
    <property type="project" value="InterPro"/>
</dbReference>
<name>A0A6N3YVT3_ALIFS</name>
<reference evidence="2 3" key="1">
    <citation type="submission" date="2019-11" db="EMBL/GenBank/DDBJ databases">
        <title>Using colonization assays and comparative genomics to discover symbiosis behaviors and factors in Vibrio fischeri.</title>
        <authorList>
            <person name="Bongrand C."/>
            <person name="Moriano-Gutierrez S."/>
            <person name="Arevalo P."/>
            <person name="Mcfall-Ngai M."/>
            <person name="Visick K."/>
            <person name="Polz M.F."/>
            <person name="Ruby E.G."/>
        </authorList>
    </citation>
    <scope>NUCLEOTIDE SEQUENCE [LARGE SCALE GENOMIC DNA]</scope>
    <source>
        <strain evidence="3">emors.3.2</strain>
    </source>
</reference>
<dbReference type="RefSeq" id="WP_011261941.1">
    <property type="nucleotide sequence ID" value="NZ_CAWMFT010000012.1"/>
</dbReference>
<dbReference type="PANTHER" id="PTHR43451">
    <property type="entry name" value="ACETYLTRANSFERASE (GNAT) FAMILY PROTEIN"/>
    <property type="match status" value="1"/>
</dbReference>
<dbReference type="Pfam" id="PF13673">
    <property type="entry name" value="Acetyltransf_10"/>
    <property type="match status" value="1"/>
</dbReference>
<sequence length="155" mass="18008">MIVIKTYQEENASALWDVFFNTVRKVNRKDYSNEQVTAWAPESFDTDVWKNKMQSLNPFIAEIDGVIVGYSDLQDDGLIDHFFCHYQHQGKGVGSALMTHILELAKERKLPRVYSHVSITAKPFYERFGFTVVKPQCIDVRGEQLINYVMERQIL</sequence>
<dbReference type="InterPro" id="IPR016181">
    <property type="entry name" value="Acyl_CoA_acyltransferase"/>
</dbReference>
<keyword evidence="2" id="KW-0808">Transferase</keyword>
<feature type="domain" description="N-acetyltransferase" evidence="1">
    <location>
        <begin position="2"/>
        <end position="155"/>
    </location>
</feature>